<reference evidence="3" key="1">
    <citation type="journal article" date="2019" name="Int. J. Syst. Evol. Microbiol.">
        <title>The Global Catalogue of Microorganisms (GCM) 10K type strain sequencing project: providing services to taxonomists for standard genome sequencing and annotation.</title>
        <authorList>
            <consortium name="The Broad Institute Genomics Platform"/>
            <consortium name="The Broad Institute Genome Sequencing Center for Infectious Disease"/>
            <person name="Wu L."/>
            <person name="Ma J."/>
        </authorList>
    </citation>
    <scope>NUCLEOTIDE SEQUENCE [LARGE SCALE GENOMIC DNA]</scope>
    <source>
        <strain evidence="3">CCUG 57113</strain>
    </source>
</reference>
<keyword evidence="3" id="KW-1185">Reference proteome</keyword>
<organism evidence="2 3">
    <name type="scientific">Cohnella suwonensis</name>
    <dbReference type="NCBI Taxonomy" id="696072"/>
    <lineage>
        <taxon>Bacteria</taxon>
        <taxon>Bacillati</taxon>
        <taxon>Bacillota</taxon>
        <taxon>Bacilli</taxon>
        <taxon>Bacillales</taxon>
        <taxon>Paenibacillaceae</taxon>
        <taxon>Cohnella</taxon>
    </lineage>
</organism>
<feature type="transmembrane region" description="Helical" evidence="1">
    <location>
        <begin position="54"/>
        <end position="73"/>
    </location>
</feature>
<evidence type="ECO:0000256" key="1">
    <source>
        <dbReference type="SAM" id="Phobius"/>
    </source>
</evidence>
<keyword evidence="1" id="KW-0472">Membrane</keyword>
<evidence type="ECO:0008006" key="4">
    <source>
        <dbReference type="Google" id="ProtNLM"/>
    </source>
</evidence>
<gene>
    <name evidence="2" type="ORF">ACFPPD_07115</name>
</gene>
<comment type="caution">
    <text evidence="2">The sequence shown here is derived from an EMBL/GenBank/DDBJ whole genome shotgun (WGS) entry which is preliminary data.</text>
</comment>
<name>A0ABW0LRF5_9BACL</name>
<dbReference type="Proteomes" id="UP001596105">
    <property type="component" value="Unassembled WGS sequence"/>
</dbReference>
<dbReference type="RefSeq" id="WP_209751688.1">
    <property type="nucleotide sequence ID" value="NZ_JBHSMH010000014.1"/>
</dbReference>
<proteinExistence type="predicted"/>
<evidence type="ECO:0000313" key="2">
    <source>
        <dbReference type="EMBL" id="MFC5468485.1"/>
    </source>
</evidence>
<keyword evidence="1" id="KW-0812">Transmembrane</keyword>
<sequence length="118" mass="13744">MSPEKTREQALISRRLDEELKDVKFAKAAETLRRTHPRTRRDRLHAWWNMELRVPLFPIGIGFAVAMTLFVGVRLKEVPAPDETPSYERRELVRAGGNTYWKDEYEKAVAFRDGNTQG</sequence>
<protein>
    <recommendedName>
        <fullName evidence="4">DUF4342 domain-containing protein</fullName>
    </recommendedName>
</protein>
<evidence type="ECO:0000313" key="3">
    <source>
        <dbReference type="Proteomes" id="UP001596105"/>
    </source>
</evidence>
<dbReference type="EMBL" id="JBHSMH010000014">
    <property type="protein sequence ID" value="MFC5468485.1"/>
    <property type="molecule type" value="Genomic_DNA"/>
</dbReference>
<keyword evidence="1" id="KW-1133">Transmembrane helix</keyword>
<accession>A0ABW0LRF5</accession>